<dbReference type="RefSeq" id="WP_129229576.1">
    <property type="nucleotide sequence ID" value="NZ_QYBB01000056.1"/>
</dbReference>
<protein>
    <recommendedName>
        <fullName evidence="3">DUF3572 family protein</fullName>
    </recommendedName>
</protein>
<organism evidence="1 2">
    <name type="scientific">Lichenibacterium minor</name>
    <dbReference type="NCBI Taxonomy" id="2316528"/>
    <lineage>
        <taxon>Bacteria</taxon>
        <taxon>Pseudomonadati</taxon>
        <taxon>Pseudomonadota</taxon>
        <taxon>Alphaproteobacteria</taxon>
        <taxon>Hyphomicrobiales</taxon>
        <taxon>Lichenihabitantaceae</taxon>
        <taxon>Lichenibacterium</taxon>
    </lineage>
</organism>
<reference evidence="1 2" key="1">
    <citation type="submission" date="2018-12" db="EMBL/GenBank/DDBJ databases">
        <authorList>
            <person name="Grouzdev D.S."/>
            <person name="Krutkina M.S."/>
        </authorList>
    </citation>
    <scope>NUCLEOTIDE SEQUENCE [LARGE SCALE GENOMIC DNA]</scope>
    <source>
        <strain evidence="1 2">RmlP026</strain>
    </source>
</reference>
<evidence type="ECO:0000313" key="2">
    <source>
        <dbReference type="Proteomes" id="UP000290759"/>
    </source>
</evidence>
<sequence>MDDTGTTPAPAAPPVTDDAIAETFLDAIEDLLDLDEREVLALLAREAALRAYAAGTLPREDAVEALGLRDHADLLVALGDAGLTPPRPPAHVVEEQAATFEALWRAEEPTP</sequence>
<name>A0A4Q2TZX3_9HYPH</name>
<evidence type="ECO:0008006" key="3">
    <source>
        <dbReference type="Google" id="ProtNLM"/>
    </source>
</evidence>
<dbReference type="Proteomes" id="UP000290759">
    <property type="component" value="Unassembled WGS sequence"/>
</dbReference>
<proteinExistence type="predicted"/>
<keyword evidence="2" id="KW-1185">Reference proteome</keyword>
<accession>A0A4Q2TZX3</accession>
<evidence type="ECO:0000313" key="1">
    <source>
        <dbReference type="EMBL" id="RYC29340.1"/>
    </source>
</evidence>
<gene>
    <name evidence="1" type="ORF">D3273_24415</name>
</gene>
<reference evidence="1 2" key="2">
    <citation type="submission" date="2019-02" db="EMBL/GenBank/DDBJ databases">
        <title>'Lichenibacterium ramalinii' gen. nov. sp. nov., 'Lichenibacterium minor' gen. nov. sp. nov.</title>
        <authorList>
            <person name="Pankratov T."/>
        </authorList>
    </citation>
    <scope>NUCLEOTIDE SEQUENCE [LARGE SCALE GENOMIC DNA]</scope>
    <source>
        <strain evidence="1 2">RmlP026</strain>
    </source>
</reference>
<dbReference type="AlphaFoldDB" id="A0A4Q2TZX3"/>
<comment type="caution">
    <text evidence="1">The sequence shown here is derived from an EMBL/GenBank/DDBJ whole genome shotgun (WGS) entry which is preliminary data.</text>
</comment>
<dbReference type="EMBL" id="QYBB01000056">
    <property type="protein sequence ID" value="RYC29340.1"/>
    <property type="molecule type" value="Genomic_DNA"/>
</dbReference>